<keyword evidence="1" id="KW-0732">Signal</keyword>
<organism evidence="2 3">
    <name type="scientific">Flaviaesturariibacter aridisoli</name>
    <dbReference type="NCBI Taxonomy" id="2545761"/>
    <lineage>
        <taxon>Bacteria</taxon>
        <taxon>Pseudomonadati</taxon>
        <taxon>Bacteroidota</taxon>
        <taxon>Chitinophagia</taxon>
        <taxon>Chitinophagales</taxon>
        <taxon>Chitinophagaceae</taxon>
        <taxon>Flaviaestuariibacter</taxon>
    </lineage>
</organism>
<keyword evidence="3" id="KW-1185">Reference proteome</keyword>
<sequence>MKRLFSALLALSLSLAAAAQDSPLETGRAFLRSGDYDNAVLVLTRGLQADRNSLDLQKELAMALYLKRDYNKALDIAKEMIDHPDVDVPAYQIAGNVYKALERVKDAEKLYRSGLKKFPKSGPLYSEYGELLWAKKDFTAIDQWEKGIKEDPAFSGNYYNAALYYFYTKDKTWTLVYGEIFVNMESLSERGTAMRGLLLSAYKEKLFTDADMLQEQKKPSDFSRAFLETMGKQSSLANRGLNPEVLTMIRARFILDWSKTYQGRFPFKLFDYQQQLLREGLFDAYNQWLFGTAENLPAFETWARNHSAEYEKFSTFQKGRVFRMPAGQYYQ</sequence>
<feature type="signal peptide" evidence="1">
    <location>
        <begin position="1"/>
        <end position="19"/>
    </location>
</feature>
<accession>A0A4R4DWP0</accession>
<dbReference type="InterPro" id="IPR011990">
    <property type="entry name" value="TPR-like_helical_dom_sf"/>
</dbReference>
<dbReference type="Proteomes" id="UP000295164">
    <property type="component" value="Unassembled WGS sequence"/>
</dbReference>
<feature type="chain" id="PRO_5020518381" evidence="1">
    <location>
        <begin position="20"/>
        <end position="331"/>
    </location>
</feature>
<dbReference type="RefSeq" id="WP_131852662.1">
    <property type="nucleotide sequence ID" value="NZ_SKFH01000024.1"/>
</dbReference>
<dbReference type="SUPFAM" id="SSF48452">
    <property type="entry name" value="TPR-like"/>
    <property type="match status" value="1"/>
</dbReference>
<dbReference type="Pfam" id="PF13432">
    <property type="entry name" value="TPR_16"/>
    <property type="match status" value="1"/>
</dbReference>
<evidence type="ECO:0000313" key="2">
    <source>
        <dbReference type="EMBL" id="TCZ68843.1"/>
    </source>
</evidence>
<dbReference type="Gene3D" id="1.25.40.10">
    <property type="entry name" value="Tetratricopeptide repeat domain"/>
    <property type="match status" value="1"/>
</dbReference>
<name>A0A4R4DWP0_9BACT</name>
<protein>
    <submittedName>
        <fullName evidence="2">Uncharacterized protein</fullName>
    </submittedName>
</protein>
<dbReference type="AlphaFoldDB" id="A0A4R4DWP0"/>
<evidence type="ECO:0000256" key="1">
    <source>
        <dbReference type="SAM" id="SignalP"/>
    </source>
</evidence>
<comment type="caution">
    <text evidence="2">The sequence shown here is derived from an EMBL/GenBank/DDBJ whole genome shotgun (WGS) entry which is preliminary data.</text>
</comment>
<dbReference type="OrthoDB" id="793001at2"/>
<proteinExistence type="predicted"/>
<evidence type="ECO:0000313" key="3">
    <source>
        <dbReference type="Proteomes" id="UP000295164"/>
    </source>
</evidence>
<reference evidence="2 3" key="1">
    <citation type="submission" date="2019-03" db="EMBL/GenBank/DDBJ databases">
        <authorList>
            <person name="Kim M.K.M."/>
        </authorList>
    </citation>
    <scope>NUCLEOTIDE SEQUENCE [LARGE SCALE GENOMIC DNA]</scope>
    <source>
        <strain evidence="2 3">17J68-15</strain>
    </source>
</reference>
<gene>
    <name evidence="2" type="ORF">E0486_13270</name>
</gene>
<dbReference type="EMBL" id="SKFH01000024">
    <property type="protein sequence ID" value="TCZ68843.1"/>
    <property type="molecule type" value="Genomic_DNA"/>
</dbReference>